<evidence type="ECO:0000256" key="5">
    <source>
        <dbReference type="SAM" id="MobiDB-lite"/>
    </source>
</evidence>
<dbReference type="Gene3D" id="1.10.472.80">
    <property type="entry name" value="Ypt/Rab-GAP domain of gyp1p, domain 3"/>
    <property type="match status" value="1"/>
</dbReference>
<feature type="region of interest" description="Disordered" evidence="5">
    <location>
        <begin position="24"/>
        <end position="47"/>
    </location>
</feature>
<comment type="caution">
    <text evidence="7">The sequence shown here is derived from an EMBL/GenBank/DDBJ whole genome shotgun (WGS) entry which is preliminary data.</text>
</comment>
<proteinExistence type="inferred from homology"/>
<comment type="subcellular location">
    <subcellularLocation>
        <location evidence="1">Mitochondrion</location>
    </subcellularLocation>
</comment>
<feature type="compositionally biased region" description="Polar residues" evidence="5">
    <location>
        <begin position="371"/>
        <end position="381"/>
    </location>
</feature>
<name>A0A504Y216_FASGI</name>
<evidence type="ECO:0000256" key="2">
    <source>
        <dbReference type="ARBA" id="ARBA00010835"/>
    </source>
</evidence>
<protein>
    <submittedName>
        <fullName evidence="7">Putative peptide chain release factor C12orf65 mitochondrial</fullName>
    </submittedName>
</protein>
<reference evidence="7 8" key="1">
    <citation type="submission" date="2019-04" db="EMBL/GenBank/DDBJ databases">
        <title>Annotation for the trematode Fasciola gigantica.</title>
        <authorList>
            <person name="Choi Y.-J."/>
        </authorList>
    </citation>
    <scope>NUCLEOTIDE SEQUENCE [LARGE SCALE GENOMIC DNA]</scope>
    <source>
        <strain evidence="7">Uganda_cow_1</strain>
    </source>
</reference>
<organism evidence="7 8">
    <name type="scientific">Fasciola gigantica</name>
    <name type="common">Giant liver fluke</name>
    <dbReference type="NCBI Taxonomy" id="46835"/>
    <lineage>
        <taxon>Eukaryota</taxon>
        <taxon>Metazoa</taxon>
        <taxon>Spiralia</taxon>
        <taxon>Lophotrochozoa</taxon>
        <taxon>Platyhelminthes</taxon>
        <taxon>Trematoda</taxon>
        <taxon>Digenea</taxon>
        <taxon>Plagiorchiida</taxon>
        <taxon>Echinostomata</taxon>
        <taxon>Echinostomatoidea</taxon>
        <taxon>Fasciolidae</taxon>
        <taxon>Fasciola</taxon>
    </lineage>
</organism>
<keyword evidence="3" id="KW-0809">Transit peptide</keyword>
<dbReference type="GO" id="GO:0005739">
    <property type="term" value="C:mitochondrion"/>
    <property type="evidence" value="ECO:0007669"/>
    <property type="project" value="UniProtKB-SubCell"/>
</dbReference>
<sequence>MSVPNVSSFLEKVAKVGQYGVPSGQFPTTQTGEVTPINEDASSASRATFTRPKIDPVPETIEFRRKTDVSSKHKAKSLALKRRKVESNLPYPVGSSVTHKFYRRLSINSWRADVLSHFSGCPKDLKTIKKLVWNGVPSSIRGEVWSRLIGNRLNIDKALYSQCLRLSGQNFVPASGIDSSPTGDSSLPSPSSVNTDCPTCAFIFANINTAPIRQELCFYCPHTRLDSLLTIELASFMDPNSRMCRGDRILPLEAALRVWDVFCAEGDIVLFRVALTLLLHFQRDLIRLPFNHLVSFLTNRLPLDLTGDQLMKLVYSVRLKRRVWTRYLSRAQSGYQLHSSAHDKMVNFTVSSPKHPISLSGVGSRNAVANIESQGSMSRDTTGLPVPDPREFLPGPVDHSTRSLYSSGSTTSADLSEEQLDRSIRRDSVYPFITDWIESVSWDSGQKTPWTVGSHASPFHQTVFTFDNVPFSAPPDSQIRSPRHWKFSRWASEWALSELDKTKSARKDFQTASSHDLRAHKSCASLPRRAASLHQIIPPLFHRSHSKLRLKEKPKSTNTSHLPIRAEGKLPFETSLFEETDLTEDFVRGWGPGGQAINKTANCVVLRHNPTGLVVKCQDCRDLHRNRIIARRRLHEKLDTYLHGSESEAAQKRELFEARERQRYVRSKRRLEAKWEFKAREGLGTRADKSPCDSDRSKLDKNNCPHD</sequence>
<dbReference type="SUPFAM" id="SSF75620">
    <property type="entry name" value="Release factor"/>
    <property type="match status" value="1"/>
</dbReference>
<evidence type="ECO:0000256" key="3">
    <source>
        <dbReference type="ARBA" id="ARBA00022946"/>
    </source>
</evidence>
<feature type="region of interest" description="Disordered" evidence="5">
    <location>
        <begin position="685"/>
        <end position="707"/>
    </location>
</feature>
<dbReference type="InterPro" id="IPR000352">
    <property type="entry name" value="Pep_chain_release_fac_I"/>
</dbReference>
<dbReference type="SUPFAM" id="SSF47923">
    <property type="entry name" value="Ypt/Rab-GAP domain of gyp1p"/>
    <property type="match status" value="2"/>
</dbReference>
<comment type="similarity">
    <text evidence="2">Belongs to the prokaryotic/mitochondrial release factor family.</text>
</comment>
<dbReference type="InterPro" id="IPR052405">
    <property type="entry name" value="Mito_Transl_Release_Factor"/>
</dbReference>
<evidence type="ECO:0000256" key="4">
    <source>
        <dbReference type="ARBA" id="ARBA00023128"/>
    </source>
</evidence>
<dbReference type="Pfam" id="PF00472">
    <property type="entry name" value="RF-1"/>
    <property type="match status" value="1"/>
</dbReference>
<feature type="compositionally biased region" description="Polar residues" evidence="5">
    <location>
        <begin position="402"/>
        <end position="414"/>
    </location>
</feature>
<feature type="region of interest" description="Disordered" evidence="5">
    <location>
        <begin position="371"/>
        <end position="418"/>
    </location>
</feature>
<dbReference type="Gene3D" id="1.10.10.750">
    <property type="entry name" value="Ypt/Rab-GAP domain of gyp1p, domain 1"/>
    <property type="match status" value="1"/>
</dbReference>
<dbReference type="Gene3D" id="3.30.160.20">
    <property type="match status" value="1"/>
</dbReference>
<dbReference type="AlphaFoldDB" id="A0A504Y216"/>
<dbReference type="PANTHER" id="PTHR46203">
    <property type="entry name" value="PROBABLE PEPTIDE CHAIN RELEASE FACTOR C12ORF65"/>
    <property type="match status" value="1"/>
</dbReference>
<accession>A0A504Y216</accession>
<keyword evidence="4" id="KW-0496">Mitochondrion</keyword>
<feature type="domain" description="Prokaryotic-type class I peptide chain release factors" evidence="6">
    <location>
        <begin position="578"/>
        <end position="671"/>
    </location>
</feature>
<dbReference type="InterPro" id="IPR035969">
    <property type="entry name" value="Rab-GAP_TBC_sf"/>
</dbReference>
<dbReference type="Proteomes" id="UP000316759">
    <property type="component" value="Unassembled WGS sequence"/>
</dbReference>
<dbReference type="InterPro" id="IPR045853">
    <property type="entry name" value="Pep_chain_release_fac_I_sf"/>
</dbReference>
<evidence type="ECO:0000256" key="1">
    <source>
        <dbReference type="ARBA" id="ARBA00004173"/>
    </source>
</evidence>
<dbReference type="STRING" id="46835.A0A504Y216"/>
<dbReference type="EMBL" id="SUNJ01015513">
    <property type="protein sequence ID" value="TPP54903.1"/>
    <property type="molecule type" value="Genomic_DNA"/>
</dbReference>
<evidence type="ECO:0000259" key="6">
    <source>
        <dbReference type="Pfam" id="PF00472"/>
    </source>
</evidence>
<evidence type="ECO:0000313" key="8">
    <source>
        <dbReference type="Proteomes" id="UP000316759"/>
    </source>
</evidence>
<evidence type="ECO:0000313" key="7">
    <source>
        <dbReference type="EMBL" id="TPP54903.1"/>
    </source>
</evidence>
<dbReference type="PANTHER" id="PTHR46203:SF1">
    <property type="entry name" value="MITOCHONDRIAL TRANSLATION RELEASE FACTOR IN RESCUE"/>
    <property type="match status" value="1"/>
</dbReference>
<gene>
    <name evidence="7" type="ORF">FGIG_10513</name>
</gene>
<dbReference type="GO" id="GO:0003747">
    <property type="term" value="F:translation release factor activity"/>
    <property type="evidence" value="ECO:0007669"/>
    <property type="project" value="InterPro"/>
</dbReference>
<keyword evidence="8" id="KW-1185">Reference proteome</keyword>
<dbReference type="OrthoDB" id="277888at2759"/>